<dbReference type="EMBL" id="JBHRSW010000005">
    <property type="protein sequence ID" value="MFC3120520.1"/>
    <property type="molecule type" value="Genomic_DNA"/>
</dbReference>
<keyword evidence="4" id="KW-1185">Reference proteome</keyword>
<gene>
    <name evidence="3" type="ORF">ACFOHL_02695</name>
</gene>
<reference evidence="4" key="1">
    <citation type="journal article" date="2019" name="Int. J. Syst. Evol. Microbiol.">
        <title>The Global Catalogue of Microorganisms (GCM) 10K type strain sequencing project: providing services to taxonomists for standard genome sequencing and annotation.</title>
        <authorList>
            <consortium name="The Broad Institute Genomics Platform"/>
            <consortium name="The Broad Institute Genome Sequencing Center for Infectious Disease"/>
            <person name="Wu L."/>
            <person name="Ma J."/>
        </authorList>
    </citation>
    <scope>NUCLEOTIDE SEQUENCE [LARGE SCALE GENOMIC DNA]</scope>
    <source>
        <strain evidence="4">KCTC 52473</strain>
    </source>
</reference>
<dbReference type="Pfam" id="PF17680">
    <property type="entry name" value="FlgO"/>
    <property type="match status" value="1"/>
</dbReference>
<evidence type="ECO:0000259" key="2">
    <source>
        <dbReference type="Pfam" id="PF17680"/>
    </source>
</evidence>
<protein>
    <submittedName>
        <fullName evidence="3">FlgO family outer membrane protein</fullName>
    </submittedName>
</protein>
<evidence type="ECO:0000313" key="3">
    <source>
        <dbReference type="EMBL" id="MFC3120520.1"/>
    </source>
</evidence>
<dbReference type="PROSITE" id="PS51257">
    <property type="entry name" value="PROKAR_LIPOPROTEIN"/>
    <property type="match status" value="1"/>
</dbReference>
<dbReference type="RefSeq" id="WP_376918659.1">
    <property type="nucleotide sequence ID" value="NZ_JBHRSW010000005.1"/>
</dbReference>
<name>A0ABV7FNN7_9ALTE</name>
<evidence type="ECO:0000256" key="1">
    <source>
        <dbReference type="SAM" id="Phobius"/>
    </source>
</evidence>
<dbReference type="Proteomes" id="UP001595478">
    <property type="component" value="Unassembled WGS sequence"/>
</dbReference>
<keyword evidence="1" id="KW-1133">Transmembrane helix</keyword>
<evidence type="ECO:0000313" key="4">
    <source>
        <dbReference type="Proteomes" id="UP001595478"/>
    </source>
</evidence>
<feature type="domain" description="FlgO" evidence="2">
    <location>
        <begin position="127"/>
        <end position="254"/>
    </location>
</feature>
<comment type="caution">
    <text evidence="3">The sequence shown here is derived from an EMBL/GenBank/DDBJ whole genome shotgun (WGS) entry which is preliminary data.</text>
</comment>
<dbReference type="InterPro" id="IPR041215">
    <property type="entry name" value="FlgO_dom"/>
</dbReference>
<proteinExistence type="predicted"/>
<organism evidence="3 4">
    <name type="scientific">Agaribacter flavus</name>
    <dbReference type="NCBI Taxonomy" id="1902781"/>
    <lineage>
        <taxon>Bacteria</taxon>
        <taxon>Pseudomonadati</taxon>
        <taxon>Pseudomonadota</taxon>
        <taxon>Gammaproteobacteria</taxon>
        <taxon>Alteromonadales</taxon>
        <taxon>Alteromonadaceae</taxon>
        <taxon>Agaribacter</taxon>
    </lineage>
</organism>
<sequence length="266" mass="29382">MRSCLKFSYHAEQSNIFKSCAYVMLAFVLSGCAMGRMFMAGYTPPQTIADLLNEQYALAGELPPELQDTDGKGARQISLNSVRGSAQDQKQGQVEVDENLMLMSQYQQVKSFRPSFSYKGIEDYAAQLSMALVKNSVGINRHLRIGVSSFVELDETLQTTSILGNQLAEHFIGEIQSYGLSVIDHKLMPALQVNTRGDIAFSRDVTQLANNNIMDHVLSGTIIRKANGAFVNARIISLLDNRVIASAHILIPDFVVDSVHPQYVSM</sequence>
<keyword evidence="1" id="KW-0812">Transmembrane</keyword>
<keyword evidence="1" id="KW-0472">Membrane</keyword>
<feature type="transmembrane region" description="Helical" evidence="1">
    <location>
        <begin position="21"/>
        <end position="42"/>
    </location>
</feature>
<accession>A0ABV7FNN7</accession>